<dbReference type="RefSeq" id="WP_021818799.1">
    <property type="nucleotide sequence ID" value="NZ_AVBC01000025.1"/>
</dbReference>
<protein>
    <recommendedName>
        <fullName evidence="5">HTH lysR-type domain-containing protein</fullName>
    </recommendedName>
</protein>
<proteinExistence type="inferred from homology"/>
<keyword evidence="3" id="KW-0238">DNA-binding</keyword>
<dbReference type="InterPro" id="IPR036390">
    <property type="entry name" value="WH_DNA-bd_sf"/>
</dbReference>
<comment type="similarity">
    <text evidence="1">Belongs to the LysR transcriptional regulatory family.</text>
</comment>
<sequence>MSKRLPSIIALSCFEAAARHSSVTQAAEELSLTQGAVSRQIRNLEDSLGCQLFRRVKQRLVLTDSGAQYARDIGPLLERLAAATREVQRDHARPLLVGAEPSFTTRWLLPRMESFASSYPDVEVEFANDLQQLYVTQEGFDVGILYGEGNWRDFESTLLMPCELVAVCTPALRERCGVVDDHRDLVRYPLLYHTPRASLSHLSSTWLWFNEVGMSDKQIAALSGQRFEHFQFVLDAALHGIGVAILPRYFVLQELTQGRLVEAASEPLLCGAYYVAVRHSRVGDSRVLAWIDWLMSVAEKSLPSHESQ</sequence>
<accession>W1N7A5</accession>
<dbReference type="GO" id="GO:0043565">
    <property type="term" value="F:sequence-specific DNA binding"/>
    <property type="evidence" value="ECO:0007669"/>
    <property type="project" value="TreeGrafter"/>
</dbReference>
<name>W1N7A5_9GAMM</name>
<dbReference type="SUPFAM" id="SSF46785">
    <property type="entry name" value="Winged helix' DNA-binding domain"/>
    <property type="match status" value="1"/>
</dbReference>
<dbReference type="Pfam" id="PF00126">
    <property type="entry name" value="HTH_1"/>
    <property type="match status" value="1"/>
</dbReference>
<dbReference type="PANTHER" id="PTHR30537:SF26">
    <property type="entry name" value="GLYCINE CLEAVAGE SYSTEM TRANSCRIPTIONAL ACTIVATOR"/>
    <property type="match status" value="1"/>
</dbReference>
<dbReference type="InterPro" id="IPR036388">
    <property type="entry name" value="WH-like_DNA-bd_sf"/>
</dbReference>
<dbReference type="STRING" id="1178482.AR456_13730"/>
<dbReference type="Gene3D" id="1.10.10.10">
    <property type="entry name" value="Winged helix-like DNA-binding domain superfamily/Winged helix DNA-binding domain"/>
    <property type="match status" value="1"/>
</dbReference>
<dbReference type="CDD" id="cd08432">
    <property type="entry name" value="PBP2_GcdR_TrpI_HvrB_AmpR_like"/>
    <property type="match status" value="1"/>
</dbReference>
<organism evidence="6 7">
    <name type="scientific">Halomonas huangheensis</name>
    <dbReference type="NCBI Taxonomy" id="1178482"/>
    <lineage>
        <taxon>Bacteria</taxon>
        <taxon>Pseudomonadati</taxon>
        <taxon>Pseudomonadota</taxon>
        <taxon>Gammaproteobacteria</taxon>
        <taxon>Oceanospirillales</taxon>
        <taxon>Halomonadaceae</taxon>
        <taxon>Halomonas</taxon>
    </lineage>
</organism>
<feature type="domain" description="HTH lysR-type" evidence="5">
    <location>
        <begin position="6"/>
        <end position="63"/>
    </location>
</feature>
<dbReference type="PATRIC" id="fig|1178482.3.peg.1843"/>
<dbReference type="PANTHER" id="PTHR30537">
    <property type="entry name" value="HTH-TYPE TRANSCRIPTIONAL REGULATOR"/>
    <property type="match status" value="1"/>
</dbReference>
<dbReference type="Pfam" id="PF03466">
    <property type="entry name" value="LysR_substrate"/>
    <property type="match status" value="1"/>
</dbReference>
<dbReference type="eggNOG" id="COG0583">
    <property type="taxonomic scope" value="Bacteria"/>
</dbReference>
<dbReference type="AlphaFoldDB" id="W1N7A5"/>
<evidence type="ECO:0000259" key="5">
    <source>
        <dbReference type="PROSITE" id="PS50931"/>
    </source>
</evidence>
<dbReference type="GO" id="GO:0006351">
    <property type="term" value="P:DNA-templated transcription"/>
    <property type="evidence" value="ECO:0007669"/>
    <property type="project" value="TreeGrafter"/>
</dbReference>
<keyword evidence="4" id="KW-0804">Transcription</keyword>
<keyword evidence="7" id="KW-1185">Reference proteome</keyword>
<dbReference type="GO" id="GO:0003700">
    <property type="term" value="F:DNA-binding transcription factor activity"/>
    <property type="evidence" value="ECO:0007669"/>
    <property type="project" value="InterPro"/>
</dbReference>
<dbReference type="PROSITE" id="PS50931">
    <property type="entry name" value="HTH_LYSR"/>
    <property type="match status" value="1"/>
</dbReference>
<keyword evidence="2" id="KW-0805">Transcription regulation</keyword>
<dbReference type="EMBL" id="AVBC01000025">
    <property type="protein sequence ID" value="ERL51413.1"/>
    <property type="molecule type" value="Genomic_DNA"/>
</dbReference>
<dbReference type="Proteomes" id="UP000019113">
    <property type="component" value="Unassembled WGS sequence"/>
</dbReference>
<comment type="caution">
    <text evidence="6">The sequence shown here is derived from an EMBL/GenBank/DDBJ whole genome shotgun (WGS) entry which is preliminary data.</text>
</comment>
<evidence type="ECO:0000256" key="4">
    <source>
        <dbReference type="ARBA" id="ARBA00023163"/>
    </source>
</evidence>
<dbReference type="InterPro" id="IPR058163">
    <property type="entry name" value="LysR-type_TF_proteobact-type"/>
</dbReference>
<evidence type="ECO:0000313" key="7">
    <source>
        <dbReference type="Proteomes" id="UP000019113"/>
    </source>
</evidence>
<dbReference type="PRINTS" id="PR00039">
    <property type="entry name" value="HTHLYSR"/>
</dbReference>
<gene>
    <name evidence="6" type="ORF">BJB45_13420</name>
</gene>
<dbReference type="InterPro" id="IPR005119">
    <property type="entry name" value="LysR_subst-bd"/>
</dbReference>
<evidence type="ECO:0000256" key="3">
    <source>
        <dbReference type="ARBA" id="ARBA00023125"/>
    </source>
</evidence>
<dbReference type="InterPro" id="IPR000847">
    <property type="entry name" value="LysR_HTH_N"/>
</dbReference>
<dbReference type="SUPFAM" id="SSF53850">
    <property type="entry name" value="Periplasmic binding protein-like II"/>
    <property type="match status" value="1"/>
</dbReference>
<dbReference type="OrthoDB" id="6787458at2"/>
<evidence type="ECO:0000256" key="2">
    <source>
        <dbReference type="ARBA" id="ARBA00023015"/>
    </source>
</evidence>
<dbReference type="Gene3D" id="3.40.190.10">
    <property type="entry name" value="Periplasmic binding protein-like II"/>
    <property type="match status" value="2"/>
</dbReference>
<dbReference type="FunFam" id="1.10.10.10:FF:000038">
    <property type="entry name" value="Glycine cleavage system transcriptional activator"/>
    <property type="match status" value="1"/>
</dbReference>
<reference evidence="6 7" key="1">
    <citation type="submission" date="2013-08" db="EMBL/GenBank/DDBJ databases">
        <title>draft genome of Halomonas huanghegensis, strain BJGMM-B45T.</title>
        <authorList>
            <person name="Miao C."/>
            <person name="Wan Y."/>
            <person name="Jin W."/>
        </authorList>
    </citation>
    <scope>NUCLEOTIDE SEQUENCE [LARGE SCALE GENOMIC DNA]</scope>
    <source>
        <strain evidence="6 7">BJGMM-B45</strain>
    </source>
</reference>
<evidence type="ECO:0000256" key="1">
    <source>
        <dbReference type="ARBA" id="ARBA00009437"/>
    </source>
</evidence>
<evidence type="ECO:0000313" key="6">
    <source>
        <dbReference type="EMBL" id="ERL51413.1"/>
    </source>
</evidence>